<dbReference type="Pfam" id="PF01395">
    <property type="entry name" value="PBP_GOBP"/>
    <property type="match status" value="1"/>
</dbReference>
<feature type="chain" id="PRO_5014111972" evidence="5">
    <location>
        <begin position="19"/>
        <end position="213"/>
    </location>
</feature>
<organism evidence="6">
    <name type="scientific">Anoplophora chinensis</name>
    <name type="common">Citrus longhorn beetle</name>
    <dbReference type="NCBI Taxonomy" id="217632"/>
    <lineage>
        <taxon>Eukaryota</taxon>
        <taxon>Metazoa</taxon>
        <taxon>Ecdysozoa</taxon>
        <taxon>Arthropoda</taxon>
        <taxon>Hexapoda</taxon>
        <taxon>Insecta</taxon>
        <taxon>Pterygota</taxon>
        <taxon>Neoptera</taxon>
        <taxon>Endopterygota</taxon>
        <taxon>Coleoptera</taxon>
        <taxon>Polyphaga</taxon>
        <taxon>Cucujiformia</taxon>
        <taxon>Chrysomeloidea</taxon>
        <taxon>Cerambycidae</taxon>
        <taxon>Lamiinae</taxon>
        <taxon>Lamiini</taxon>
        <taxon>Anoplophora</taxon>
    </lineage>
</organism>
<feature type="signal peptide" evidence="5">
    <location>
        <begin position="1"/>
        <end position="18"/>
    </location>
</feature>
<dbReference type="CDD" id="cd23992">
    <property type="entry name" value="PBP_GOBP"/>
    <property type="match status" value="1"/>
</dbReference>
<name>A0A2H4ZB35_ANOCN</name>
<dbReference type="InterPro" id="IPR036728">
    <property type="entry name" value="PBP_GOBP_sf"/>
</dbReference>
<dbReference type="EMBL" id="MF975399">
    <property type="protein sequence ID" value="AUF72975.1"/>
    <property type="molecule type" value="mRNA"/>
</dbReference>
<evidence type="ECO:0000256" key="3">
    <source>
        <dbReference type="ARBA" id="ARBA00022525"/>
    </source>
</evidence>
<feature type="compositionally biased region" description="Low complexity" evidence="4">
    <location>
        <begin position="52"/>
        <end position="66"/>
    </location>
</feature>
<dbReference type="AlphaFoldDB" id="A0A2H4ZB35"/>
<reference evidence="6" key="1">
    <citation type="journal article" date="2017" name="Sci. Rep.">
        <title>Antennal transcriptome analysis and expression profiles of olfactory genes in Anoplophora chinensis.</title>
        <authorList>
            <person name="Wang J."/>
            <person name="Hu P."/>
            <person name="Gao P."/>
            <person name="Tao J."/>
            <person name="Luo Y."/>
        </authorList>
    </citation>
    <scope>NUCLEOTIDE SEQUENCE</scope>
</reference>
<feature type="region of interest" description="Disordered" evidence="4">
    <location>
        <begin position="52"/>
        <end position="120"/>
    </location>
</feature>
<dbReference type="SUPFAM" id="SSF47565">
    <property type="entry name" value="Insect pheromone/odorant-binding proteins"/>
    <property type="match status" value="1"/>
</dbReference>
<evidence type="ECO:0000256" key="4">
    <source>
        <dbReference type="SAM" id="MobiDB-lite"/>
    </source>
</evidence>
<dbReference type="Gene3D" id="1.10.238.20">
    <property type="entry name" value="Pheromone/general odorant binding protein domain"/>
    <property type="match status" value="1"/>
</dbReference>
<dbReference type="PANTHER" id="PTHR21066">
    <property type="entry name" value="ODORANT-BINDING PROTEIN 59A-RELATED"/>
    <property type="match status" value="1"/>
</dbReference>
<dbReference type="InterPro" id="IPR006170">
    <property type="entry name" value="PBP/GOBP"/>
</dbReference>
<dbReference type="GO" id="GO:0005576">
    <property type="term" value="C:extracellular region"/>
    <property type="evidence" value="ECO:0007669"/>
    <property type="project" value="UniProtKB-SubCell"/>
</dbReference>
<dbReference type="InterPro" id="IPR052295">
    <property type="entry name" value="Odorant-binding_protein"/>
</dbReference>
<evidence type="ECO:0000313" key="6">
    <source>
        <dbReference type="EMBL" id="AUF72975.1"/>
    </source>
</evidence>
<dbReference type="GO" id="GO:0005549">
    <property type="term" value="F:odorant binding"/>
    <property type="evidence" value="ECO:0007669"/>
    <property type="project" value="InterPro"/>
</dbReference>
<evidence type="ECO:0000256" key="5">
    <source>
        <dbReference type="SAM" id="SignalP"/>
    </source>
</evidence>
<protein>
    <submittedName>
        <fullName evidence="6">Odorant-binding protein</fullName>
    </submittedName>
</protein>
<accession>A0A2H4ZB35</accession>
<keyword evidence="5" id="KW-0732">Signal</keyword>
<comment type="similarity">
    <text evidence="2">Belongs to the PBP/GOBP family.</text>
</comment>
<feature type="compositionally biased region" description="Polar residues" evidence="4">
    <location>
        <begin position="105"/>
        <end position="120"/>
    </location>
</feature>
<proteinExistence type="evidence at transcript level"/>
<comment type="subcellular location">
    <subcellularLocation>
        <location evidence="1">Secreted</location>
    </subcellularLocation>
</comment>
<dbReference type="PANTHER" id="PTHR21066:SF9">
    <property type="entry name" value="ODORANT-BINDING PROTEIN 59A"/>
    <property type="match status" value="1"/>
</dbReference>
<evidence type="ECO:0000256" key="1">
    <source>
        <dbReference type="ARBA" id="ARBA00004613"/>
    </source>
</evidence>
<sequence length="213" mass="23278">MRGTLFLVVLYSVGYSKALECGIGKVNSEDVKKTLSTCIKNNATLERIWEMASSSATPASDSSESSSMEDDQPQTQSAKLTRVVKRASNVQPKTVPPPTDEQNDKSTVQPDESTTPSNSEFGDSCIVQCVFKQLGMTDDNGLPDHSKIVEGLLKNVTERELSIFLQEAAGDCFQQMDQDKNMDSCAYSTQLVSCLANKGRMNCEDWPAGNLPF</sequence>
<evidence type="ECO:0000256" key="2">
    <source>
        <dbReference type="ARBA" id="ARBA00008098"/>
    </source>
</evidence>
<keyword evidence="3" id="KW-0964">Secreted</keyword>